<protein>
    <submittedName>
        <fullName evidence="1">Uncharacterized protein</fullName>
    </submittedName>
</protein>
<organism evidence="1 2">
    <name type="scientific">Nephila pilipes</name>
    <name type="common">Giant wood spider</name>
    <name type="synonym">Nephila maculata</name>
    <dbReference type="NCBI Taxonomy" id="299642"/>
    <lineage>
        <taxon>Eukaryota</taxon>
        <taxon>Metazoa</taxon>
        <taxon>Ecdysozoa</taxon>
        <taxon>Arthropoda</taxon>
        <taxon>Chelicerata</taxon>
        <taxon>Arachnida</taxon>
        <taxon>Araneae</taxon>
        <taxon>Araneomorphae</taxon>
        <taxon>Entelegynae</taxon>
        <taxon>Araneoidea</taxon>
        <taxon>Nephilidae</taxon>
        <taxon>Nephila</taxon>
    </lineage>
</organism>
<reference evidence="1" key="1">
    <citation type="submission" date="2020-08" db="EMBL/GenBank/DDBJ databases">
        <title>Multicomponent nature underlies the extraordinary mechanical properties of spider dragline silk.</title>
        <authorList>
            <person name="Kono N."/>
            <person name="Nakamura H."/>
            <person name="Mori M."/>
            <person name="Yoshida Y."/>
            <person name="Ohtoshi R."/>
            <person name="Malay A.D."/>
            <person name="Moran D.A.P."/>
            <person name="Tomita M."/>
            <person name="Numata K."/>
            <person name="Arakawa K."/>
        </authorList>
    </citation>
    <scope>NUCLEOTIDE SEQUENCE</scope>
</reference>
<name>A0A8X6TYK9_NEPPI</name>
<accession>A0A8X6TYK9</accession>
<proteinExistence type="predicted"/>
<comment type="caution">
    <text evidence="1">The sequence shown here is derived from an EMBL/GenBank/DDBJ whole genome shotgun (WGS) entry which is preliminary data.</text>
</comment>
<sequence>MEINRVDRLCLKDHPGVSVHVVGSKKMILLGEYVWLKSLLDYVCHCLVLAKIKIKTKRGEFYTKAAIKPDGRSDDSYLLDNRTAEIKSREQGTPLINVVVARSTGKTLPF</sequence>
<dbReference type="AlphaFoldDB" id="A0A8X6TYK9"/>
<gene>
    <name evidence="1" type="ORF">NPIL_427751</name>
</gene>
<keyword evidence="2" id="KW-1185">Reference proteome</keyword>
<evidence type="ECO:0000313" key="2">
    <source>
        <dbReference type="Proteomes" id="UP000887013"/>
    </source>
</evidence>
<dbReference type="OrthoDB" id="6434793at2759"/>
<evidence type="ECO:0000313" key="1">
    <source>
        <dbReference type="EMBL" id="GFT57139.1"/>
    </source>
</evidence>
<dbReference type="EMBL" id="BMAW01113437">
    <property type="protein sequence ID" value="GFT57139.1"/>
    <property type="molecule type" value="Genomic_DNA"/>
</dbReference>
<dbReference type="Proteomes" id="UP000887013">
    <property type="component" value="Unassembled WGS sequence"/>
</dbReference>